<sequence length="385" mass="42233">MSSFFFRNLDIKSSHEHSTNLDNDEILNSKDDSKNTLFIPIQGSAKKPFRTLKKKMEDLKKRKLEETANPENEITPNNTSEEQLRSLLDPLAKTQLVDLLSKLGCQYPSIAEEIKSVASADPANRKLFVRGLAWNTTTETLCAAFVEHGEIEEGAVIIDKASGKSRGYGFITYKDIDSTRRALEAPSKLIDGRMAVCTLACEGVSSVSSTDQAQRKLYIGGLSPEITSEMLLLFFKKHGEIEEGSVAYDKDSNKSRGFGFITYKTVEAAKKAIDDPQKMLGGRSITVKLADNQKNKVVQATQVALPGGMVPVHIGGYPAQAAKPHPYTYPGGIPYPNQPTAANAATPPPPYSIQPQISYTQYTPRKETVAGPPTGLATYPYYFTK</sequence>
<keyword evidence="2" id="KW-1185">Reference proteome</keyword>
<proteinExistence type="predicted"/>
<organism evidence="1 2">
    <name type="scientific">Arctium lappa</name>
    <name type="common">Greater burdock</name>
    <name type="synonym">Lappa major</name>
    <dbReference type="NCBI Taxonomy" id="4217"/>
    <lineage>
        <taxon>Eukaryota</taxon>
        <taxon>Viridiplantae</taxon>
        <taxon>Streptophyta</taxon>
        <taxon>Embryophyta</taxon>
        <taxon>Tracheophyta</taxon>
        <taxon>Spermatophyta</taxon>
        <taxon>Magnoliopsida</taxon>
        <taxon>eudicotyledons</taxon>
        <taxon>Gunneridae</taxon>
        <taxon>Pentapetalae</taxon>
        <taxon>asterids</taxon>
        <taxon>campanulids</taxon>
        <taxon>Asterales</taxon>
        <taxon>Asteraceae</taxon>
        <taxon>Carduoideae</taxon>
        <taxon>Cardueae</taxon>
        <taxon>Arctiinae</taxon>
        <taxon>Arctium</taxon>
    </lineage>
</organism>
<accession>A0ACB8XK78</accession>
<reference evidence="2" key="1">
    <citation type="journal article" date="2022" name="Mol. Ecol. Resour.">
        <title>The genomes of chicory, endive, great burdock and yacon provide insights into Asteraceae palaeo-polyploidization history and plant inulin production.</title>
        <authorList>
            <person name="Fan W."/>
            <person name="Wang S."/>
            <person name="Wang H."/>
            <person name="Wang A."/>
            <person name="Jiang F."/>
            <person name="Liu H."/>
            <person name="Zhao H."/>
            <person name="Xu D."/>
            <person name="Zhang Y."/>
        </authorList>
    </citation>
    <scope>NUCLEOTIDE SEQUENCE [LARGE SCALE GENOMIC DNA]</scope>
    <source>
        <strain evidence="2">cv. Niubang</strain>
    </source>
</reference>
<evidence type="ECO:0000313" key="1">
    <source>
        <dbReference type="EMBL" id="KAI3667455.1"/>
    </source>
</evidence>
<name>A0ACB8XK78_ARCLA</name>
<gene>
    <name evidence="1" type="ORF">L6452_42513</name>
</gene>
<reference evidence="1 2" key="2">
    <citation type="journal article" date="2022" name="Mol. Ecol. Resour.">
        <title>The genomes of chicory, endive, great burdock and yacon provide insights into Asteraceae paleo-polyploidization history and plant inulin production.</title>
        <authorList>
            <person name="Fan W."/>
            <person name="Wang S."/>
            <person name="Wang H."/>
            <person name="Wang A."/>
            <person name="Jiang F."/>
            <person name="Liu H."/>
            <person name="Zhao H."/>
            <person name="Xu D."/>
            <person name="Zhang Y."/>
        </authorList>
    </citation>
    <scope>NUCLEOTIDE SEQUENCE [LARGE SCALE GENOMIC DNA]</scope>
    <source>
        <strain evidence="2">cv. Niubang</strain>
    </source>
</reference>
<comment type="caution">
    <text evidence="1">The sequence shown here is derived from an EMBL/GenBank/DDBJ whole genome shotgun (WGS) entry which is preliminary data.</text>
</comment>
<protein>
    <submittedName>
        <fullName evidence="1">Uncharacterized protein</fullName>
    </submittedName>
</protein>
<evidence type="ECO:0000313" key="2">
    <source>
        <dbReference type="Proteomes" id="UP001055879"/>
    </source>
</evidence>
<dbReference type="EMBL" id="CM042063">
    <property type="protein sequence ID" value="KAI3667455.1"/>
    <property type="molecule type" value="Genomic_DNA"/>
</dbReference>
<dbReference type="Proteomes" id="UP001055879">
    <property type="component" value="Linkage Group LG17"/>
</dbReference>